<dbReference type="Proteomes" id="UP000094291">
    <property type="component" value="Unassembled WGS sequence"/>
</dbReference>
<dbReference type="STRING" id="197479.BFW38_08775"/>
<sequence>MQPSWVNDLHWLATSPPLIRGEHSFMPCDEITSRQIVAIDRLVDDDTTQNRLLEARQQKLGHYFETLYETLMTQVMGWTLLARNIQIHHEGKTLGELDFLFRHPQTGQVEHHEIAVKFYLGWPSTGLWHGPNACDRLDLKLARLLNHQLPMSQRDPTQAQLNALGLPLPEVRRMVMPGALFYPEGGSAAMAPPVSALATDPSLFWYRVSDISTDWLSSAVILPPADWLGTYSSVLAPGINTLADHIESSGRARLLAHLAWQPAQQCWVETERCFVVPSHWPLLT</sequence>
<dbReference type="RefSeq" id="WP_068998039.1">
    <property type="nucleotide sequence ID" value="NZ_MDTQ01000001.1"/>
</dbReference>
<protein>
    <recommendedName>
        <fullName evidence="3">Cobalt chelatase</fullName>
    </recommendedName>
</protein>
<comment type="caution">
    <text evidence="1">The sequence shown here is derived from an EMBL/GenBank/DDBJ whole genome shotgun (WGS) entry which is preliminary data.</text>
</comment>
<evidence type="ECO:0008006" key="3">
    <source>
        <dbReference type="Google" id="ProtNLM"/>
    </source>
</evidence>
<dbReference type="EMBL" id="MDTQ01000001">
    <property type="protein sequence ID" value="ODC03623.1"/>
    <property type="molecule type" value="Genomic_DNA"/>
</dbReference>
<organism evidence="1 2">
    <name type="scientific">Terasakiispira papahanaumokuakeensis</name>
    <dbReference type="NCBI Taxonomy" id="197479"/>
    <lineage>
        <taxon>Bacteria</taxon>
        <taxon>Pseudomonadati</taxon>
        <taxon>Pseudomonadota</taxon>
        <taxon>Gammaproteobacteria</taxon>
        <taxon>Oceanospirillales</taxon>
        <taxon>Terasakiispira</taxon>
    </lineage>
</organism>
<dbReference type="Pfam" id="PF08907">
    <property type="entry name" value="DUF1853"/>
    <property type="match status" value="1"/>
</dbReference>
<reference evidence="1 2" key="1">
    <citation type="submission" date="2016-08" db="EMBL/GenBank/DDBJ databases">
        <authorList>
            <person name="Seilhamer J.J."/>
        </authorList>
    </citation>
    <scope>NUCLEOTIDE SEQUENCE [LARGE SCALE GENOMIC DNA]</scope>
    <source>
        <strain evidence="1 2">PH27A</strain>
    </source>
</reference>
<name>A0A1E2V9L9_9GAMM</name>
<accession>A0A1E2V9L9</accession>
<dbReference type="InterPro" id="IPR015003">
    <property type="entry name" value="DUF1853"/>
</dbReference>
<dbReference type="AlphaFoldDB" id="A0A1E2V9L9"/>
<keyword evidence="2" id="KW-1185">Reference proteome</keyword>
<proteinExistence type="predicted"/>
<gene>
    <name evidence="1" type="ORF">BFW38_08775</name>
</gene>
<evidence type="ECO:0000313" key="1">
    <source>
        <dbReference type="EMBL" id="ODC03623.1"/>
    </source>
</evidence>
<evidence type="ECO:0000313" key="2">
    <source>
        <dbReference type="Proteomes" id="UP000094291"/>
    </source>
</evidence>